<evidence type="ECO:0000313" key="2">
    <source>
        <dbReference type="Proteomes" id="UP000093412"/>
    </source>
</evidence>
<dbReference type="EMBL" id="MAQA01000024">
    <property type="protein sequence ID" value="OCI31070.1"/>
    <property type="molecule type" value="Genomic_DNA"/>
</dbReference>
<comment type="caution">
    <text evidence="1">The sequence shown here is derived from an EMBL/GenBank/DDBJ whole genome shotgun (WGS) entry which is preliminary data.</text>
</comment>
<protein>
    <submittedName>
        <fullName evidence="1">Uncharacterized protein</fullName>
    </submittedName>
</protein>
<accession>A0ABX2Y3J9</accession>
<dbReference type="Proteomes" id="UP000093412">
    <property type="component" value="Unassembled WGS sequence"/>
</dbReference>
<reference evidence="1 2" key="1">
    <citation type="submission" date="2016-06" db="EMBL/GenBank/DDBJ databases">
        <title>Genome sequence of Oerskovia enterophila DSM 43852.</title>
        <authorList>
            <person name="Poehlein A."/>
            <person name="Jag V."/>
            <person name="Bengelsdorf F.R."/>
            <person name="Daniel R."/>
            <person name="Duerre P."/>
        </authorList>
    </citation>
    <scope>NUCLEOTIDE SEQUENCE [LARGE SCALE GENOMIC DNA]</scope>
    <source>
        <strain evidence="1 2">DSM 43852</strain>
    </source>
</reference>
<proteinExistence type="predicted"/>
<name>A0ABX2Y3J9_9CELL</name>
<organism evidence="1 2">
    <name type="scientific">Oerskovia enterophila</name>
    <dbReference type="NCBI Taxonomy" id="43678"/>
    <lineage>
        <taxon>Bacteria</taxon>
        <taxon>Bacillati</taxon>
        <taxon>Actinomycetota</taxon>
        <taxon>Actinomycetes</taxon>
        <taxon>Micrococcales</taxon>
        <taxon>Cellulomonadaceae</taxon>
        <taxon>Oerskovia</taxon>
    </lineage>
</organism>
<sequence length="42" mass="4706">MYPMPYSPDCAAGKYRARSGDAWNYTTDEPTDCACGCHKEDQ</sequence>
<evidence type="ECO:0000313" key="1">
    <source>
        <dbReference type="EMBL" id="OCI31070.1"/>
    </source>
</evidence>
<keyword evidence="2" id="KW-1185">Reference proteome</keyword>
<gene>
    <name evidence="1" type="ORF">OERS_22810</name>
</gene>